<dbReference type="PANTHER" id="PTHR16166">
    <property type="entry name" value="VACUOLAR PROTEIN SORTING-ASSOCIATED PROTEIN VPS13"/>
    <property type="match status" value="1"/>
</dbReference>
<dbReference type="OrthoDB" id="428159at2759"/>
<feature type="region of interest" description="Disordered" evidence="1">
    <location>
        <begin position="58"/>
        <end position="90"/>
    </location>
</feature>
<dbReference type="InterPro" id="IPR026847">
    <property type="entry name" value="VPS13"/>
</dbReference>
<dbReference type="KEGG" id="phet:94286263"/>
<evidence type="ECO:0008006" key="4">
    <source>
        <dbReference type="Google" id="ProtNLM"/>
    </source>
</evidence>
<feature type="region of interest" description="Disordered" evidence="1">
    <location>
        <begin position="1004"/>
        <end position="1028"/>
    </location>
</feature>
<feature type="region of interest" description="Disordered" evidence="1">
    <location>
        <begin position="2041"/>
        <end position="2079"/>
    </location>
</feature>
<dbReference type="GeneID" id="94286263"/>
<feature type="compositionally biased region" description="Polar residues" evidence="1">
    <location>
        <begin position="3516"/>
        <end position="3527"/>
    </location>
</feature>
<feature type="region of interest" description="Disordered" evidence="1">
    <location>
        <begin position="936"/>
        <end position="963"/>
    </location>
</feature>
<dbReference type="PANTHER" id="PTHR16166:SF144">
    <property type="entry name" value="CHOREIN N-TERMINAL DOMAIN-CONTAINING PROTEIN"/>
    <property type="match status" value="1"/>
</dbReference>
<comment type="caution">
    <text evidence="2">The sequence shown here is derived from an EMBL/GenBank/DDBJ whole genome shotgun (WGS) entry which is preliminary data.</text>
</comment>
<gene>
    <name evidence="2" type="ORF">JKF63_00134</name>
</gene>
<feature type="compositionally biased region" description="Polar residues" evidence="1">
    <location>
        <begin position="2064"/>
        <end position="2079"/>
    </location>
</feature>
<reference evidence="2 3" key="1">
    <citation type="submission" date="2021-02" db="EMBL/GenBank/DDBJ databases">
        <title>Porcisia hertigi Genome sequencing and assembly.</title>
        <authorList>
            <person name="Almutairi H."/>
            <person name="Gatherer D."/>
        </authorList>
    </citation>
    <scope>NUCLEOTIDE SEQUENCE [LARGE SCALE GENOMIC DNA]</scope>
    <source>
        <strain evidence="2 3">C119</strain>
    </source>
</reference>
<keyword evidence="3" id="KW-1185">Reference proteome</keyword>
<evidence type="ECO:0000256" key="1">
    <source>
        <dbReference type="SAM" id="MobiDB-lite"/>
    </source>
</evidence>
<proteinExistence type="predicted"/>
<feature type="compositionally biased region" description="Basic and acidic residues" evidence="1">
    <location>
        <begin position="952"/>
        <end position="963"/>
    </location>
</feature>
<evidence type="ECO:0000313" key="3">
    <source>
        <dbReference type="Proteomes" id="UP000674318"/>
    </source>
</evidence>
<protein>
    <recommendedName>
        <fullName evidence="4">N-terminal region of Chorein, a TM vesicle-mediated sorter family protein</fullName>
    </recommendedName>
</protein>
<dbReference type="GO" id="GO:0006623">
    <property type="term" value="P:protein targeting to vacuole"/>
    <property type="evidence" value="ECO:0007669"/>
    <property type="project" value="TreeGrafter"/>
</dbReference>
<feature type="compositionally biased region" description="Polar residues" evidence="1">
    <location>
        <begin position="4222"/>
        <end position="4235"/>
    </location>
</feature>
<dbReference type="Proteomes" id="UP000674318">
    <property type="component" value="Unassembled WGS sequence"/>
</dbReference>
<feature type="region of interest" description="Disordered" evidence="1">
    <location>
        <begin position="3510"/>
        <end position="3538"/>
    </location>
</feature>
<feature type="compositionally biased region" description="Polar residues" evidence="1">
    <location>
        <begin position="69"/>
        <end position="87"/>
    </location>
</feature>
<evidence type="ECO:0000313" key="2">
    <source>
        <dbReference type="EMBL" id="KAG5490015.1"/>
    </source>
</evidence>
<organism evidence="2 3">
    <name type="scientific">Porcisia hertigi</name>
    <dbReference type="NCBI Taxonomy" id="2761500"/>
    <lineage>
        <taxon>Eukaryota</taxon>
        <taxon>Discoba</taxon>
        <taxon>Euglenozoa</taxon>
        <taxon>Kinetoplastea</taxon>
        <taxon>Metakinetoplastina</taxon>
        <taxon>Trypanosomatida</taxon>
        <taxon>Trypanosomatidae</taxon>
        <taxon>Leishmaniinae</taxon>
        <taxon>Porcisia</taxon>
    </lineage>
</organism>
<feature type="region of interest" description="Disordered" evidence="1">
    <location>
        <begin position="4214"/>
        <end position="4235"/>
    </location>
</feature>
<sequence>MLEARVAELLATHLSGFFEDVNPGQLQISLWSGNLVLNNVELRKDILESLSALLHGEHGSSDSDDTGLPPTSATAATREGSSGTQEDVSSKPALSMHMLMAPFTVVRGVIQQLVITIPWASLESEPVVVEAIGVKLVLGPLRARPFDAWEEQQREEAIKQRQLRRYEKARERLSRESAADTLGQGMPTFAPGNAACHSKRGETLSSASVDLVSGASWLSWLWDFDRMSQMVLRNATVTMRDICMCYEFDYEGLHPSCASAFCVFVKQMQLTTTNEKFEDNFVKNLLAPLCKRIVLSEVVLSVHAIPQGLGGAPGSVDSFEDTTTTVQPVSSTLDAGVTAYGAYALRWALSTKILQVKTAELQAKMAAPQCATGSASGEKARITSASYIDLTVTAVESIEVDWCFGVVQVLESMWRSYRQSLSCARYRKRLHLLRPIRGHATRHLDQGQVLGTASAGLSQHLPTAALPTARQRWSFALWCILDDIRRHRQAFSVHDRRRCEVVEAMVQFGHLRKDYTQYWKRTKGFVWAPPLNELETKKMELMERQLSLWQVIFLRCLSNAELLEEKDRYERQQALIEEARKTTKKGLLSFIQGADGGTSGSAAQSLWRWLFNSGTPVAKGAAESVTGTSYAPSTTHHSADVGVLCTHGCSPLCDLLALEWDLGRRYVMPHDSPLAQPRAPKNHLRKLADENKLFLTLHVNVGELFVRLTPIYWPLMHDSSVPATPCDTPLRRVEQQLVAQLHALELGYTTIPDDRADMASLSLLVGSALVTFEGVLRSVLLESKERFGEKCVMVRRNAQHTHMSVVVAPLLVVCQPTHEWAWWYAEMSAFARWARAVRQTFYKNATAEVLSCVKSAPAKWLRDHTHLTTPGDDHSTSRSSGASTPPPCQPFSAAGGRPLSLASVVPLAISVTIQSLDVCVPLFSHDLDRSALKILNHQPPPLSTTVLGESPSDERPQRSDSGRVMRSWCRFTEKASGDGAVGDGRPRQKDGFLNVTGMPLSEPFTTKDGIPSCTGNSKADGGEYTHPPPVSHSEGWGTFSSGTPERCFLNNEACLVLSVSTTQLLTVPPLTKGHSSAEKEYHLCIGDHHKAVRLFCQCGDKAPDFRANRQLEVFSFVAGEVRWNPKELTVRLNKGVDVVADPAVLALVNDALLKPTVFYAADADGERVRALTAELHDAECRWASKRRNASPWCFRTSTRVELWTNSDAAPGLRDVPPGRARDILWSVSTTSSSTPSSATRVAGASAGATLGINLFGGQVFVLGIGLARFFLRSGAEVDLAEVVCVAPEQLSPAAESYREGLGALRGEQPCAIELICRCGDSRLDFEERGTDEQLARCPLGNNAPPAFYLSIPDVAMTTTAGRKLVTIENITLVRTCATRTTPEVALTIQSVFALCDLVLVQVLEVLLVTLCSLRCKPFTSQVLAGASGGSEAIDSQVSKSSLCRFLPIRVRVQSLQFQLPMSNEDADTPYVEVTAKVEDAYCTVDQLDDDTARTGKHVHLQLTISEVVQLVDYIGGDPEVRYLVSACPWAPHTDGVGAKPLRCVADVIHRDPDIGGSDAPIQTRTSESPSITCRLTMEGGVFHVYCPFLYFYAAALNGDDRLVQLGDLARSALLVRGYTNMPAVTDCTQGARLGGSAGVLPGAATVLSLSLEASISDMDVLLATDAAVPIDLNKRQGFLTIHVDRVTCGLRRPPSASLSRSTPSDKRTRLFFETAGVQLLDLWHTRSQGVGLPNLTVSAEMGVLCVPKQDLTGYTYEYGTANDLSLMVEVHPASAIRPDCAAPLSEAASENPSSPSNVTIHMSLRQFQSLVMFGTRNVAQRCIPRARGSSMGRGCNFQHPLQDQPISAREKGACDCPPLTHHGTEAPLYREATRSSVMTLLFTIPRISVVVDVEGYANSEESACRSPTRRVSYELALRRGAQWYSATGGRWSASPVRNGQVSGLELVAREEELLECSPGNSDMSWRESSHLLLTIKLGALALLGEEERARRSSTAPGADVGNEGMTLRVTAALLCARLYVPHIKWWLQLIAMFLGAPSVEDDDHNSAARRPNPSRKSGRVASLSDGSQSGYESLSGQSSCPPFMPCEARRGEYIDEHKAPWSRRSGKCSSRPYAAPQLRGSVDISDTQVHILALGSGHGSHDPWCRLIVPKARLMLGPPSTPPESECEYPGDEERTVGELVFEIPSCPELQLWGSSEMAAGSAGLEHQRFLNPTYISILRQHPRQAPPMASEAPPLKGCSWRQATSATSASLQRPSGEAFFSARLLLFSDANGSPPLLFGRRYRATSLRLSRRSAVYVRLRGALLEIPAVSLFLLAREVLRQVGEVQPVVRGMWLPRGSLSNDRADVSPARTYVDVEAEVEDLELQLSAKHAPVDELQEGCGAGDDPRVWRIAIDAARLTTNVELRDVYTSTRHAATLISDEVGTCWRVRVWHLIHKLELRGLVLSLSSAAEARWALPDMRMTASLPLTNSIICMRPMGVKEEQKLSCLADDPQPQSAHKNKAFQVEPTAATMLKQLYCHVLTSFHVDLGLSDADAVIRAPGLKAPVQVCLPTLFALAYSAMRLSRLWCQTRPSSESGIAAAAKTHSTGTNASRWRDDGQRLRGSTTWYEFKFCFCGRRVELVTETPPPMIGDTATSEWNTHCVLCVTVVNAVTVHVERIVDEEKENPVPPLNEAQCDTGDADGEKERRAWCADDEWAEDAEVHTIVRLRTGPVHVHDSAENPILEVSTVGEGSMADVLEAAYAPYEAWLDISVNRVVVHASSSSAVALIGWCRACRTLAQRWASKAASMASPAALLPEKRSESGSTATGKGELRSSSLESILVQVQQTDLLFAPAARLSVREARMALFPVSKKVGSAAAMALELRCEEACVFSVLFHPTAGCDANSIVLARTSLPVLRISKDQQQSLSLQYRTPLVSIMNGDSHSWAMCAFRVAKVVRAAASALALDGAAAAAAALSPEPARGPMPSWMASISHAEINVAKAELLCFLSFSKQTRFATPVVSFVVREAVLSYVDSASVMHPSDAHAMVAKKLTISGVLTVTYSTIELTDGEARPLLDDVRMTAALSLPSQPPPGLVEVVLGAEGATEHNAVFIYVPTGDTLTNVVTALWLVAGQRVPRRYTQPRTPQKTPFSGDDADSGTGTQWHVVASLDSLHVRCILSGEANCSRAPTLRHPWSMCVCGVYSEYRTHCGSDKGSAGRPYVEISVTSVVGTTVITNDADVLDKQLMQIPAVFVAVRPLVEPSSEGLSVEATATVRPNRTHHPRNSGFFLRQQSFSLSLGEEECREGMPHTPSDDAHALVVRLHTLHAHPSMALLRMFTNLLWRPCVRGISAASADTSAADLLSALEHTVLRVGPAAAIPPAFSALNRRDGRVHVIEVMQDWHLHSDLRLGGEGGFQLHFRNTAGRSVITVRCGFAGAGDGKCQAGATTTLFLTLPVNANGEVCPAIRVDPDLTVRFEGVRVIVAEEVHFSGIDGGAAEAYVELGERSLCLLPPPAVTPIDLPARGIAPRAQSKEPVSNVSPTSPGDTPEKSSDPRPLTLAPFAASRVFSITITIGFDISLSDCASRIAATGAAHARYRFEEKRSSERTLRSEHDGECTVSLDTCLCERGPLTVTPMSATAQLSYAANENLFRVVLNCGSTLWQLPVRHAYLLMEIVGLAHLSLKELDLSPPVPRPWWPPDTGTAHQHSSAQRATFLDARVEVSSWALTLTDDSGEALAVLLLDHVRLHCTTDIDGSDVALSAEGTVSLRDCIGVDAESGLCQGGTACNAAMAPSVASTSAARVLFSAHPHLSLSFAQLPHSSRSLSISVYVADVVATLPLVTVARLWRTAAPQVGIGTRFFLNDSGIEVEVAEAVSKDTASQSVSSRWRLAAVPGRLIRTNIPVSSAGLVLSPVLSPVDGTASTATQKRDESCGGSAFVNVAALNGAAVCRVTLPGYTSTLGALDLVVRKSVCDKLEAVHLTTSVLLANVFFAGATKGNGISPAEAGVVSVTADCIRLVVPPRSARYVPLPLLQTPLAVELDGCAYQPAAKMLTWSIMADAMAALADHSVSGGPESGSATAGFMVYSSSVLHKSEDVESENGHGVELRAPALSGCVRALDASTITFPMLLSSSMATLETSLCDQSIGAQDKSTGLGAPTSTPSRISVPHLENEASTTRVVQLTWRRHFSPETAQLFTGRFPTCEYTVAVEPVWTLWNRTGCRLRLQLRTSGDGLPRQPVETPQSTTSLPSDNTRGSVVAAAEVENGACFQWTPTALDVLKGTVLAFVELMAPSLVSDTDTVVNLRGPAQWWWVAEPLFLQEPPPSYMRLHQGGGVARGAVRIEAHGASIVVMRCAGLLRSALATPVYVRDPAQHRALLGFGVDGRLMPGQQVPLFYPECVTKPAPHAGRVGFTVSASPVRSVGDRAGSVQETEAYYLTTPVVATVLSAAKNADCAHFYTVSAVSYEGFEQPAKQQGMPAPALACMWTPKALTVVQLGSLCRIRNTNLHRTLLAMPFDASTRSDVEGVSPTWSTVTLIPPGEEREVTEFCPYAEEPEVQFSYTAGGGQAPAHAWSPPVRLLSLATSIQPVVLKHICISRSVHGEEADAQPNEPCFTMTPMYCGAGDTIASKVTHSRCLTVQSSTESGVLTVSVGLQALPPFKLVNRLNVTLEFFQCALTRDSDLASSTRHGTVSTALCTRTARPCSYMVAAESTSYGCWEVPTLEAPALRIILHSKIRKGSTVSHDVDLLRWASSPASGVRVGNTDAYIYVSLNHQSRQYTVTVAPSRRLGCRMLVQPRRLTQMEMYVRSCTVYVASITLPRAGPFARKSLIAHGMRGRMRLGRSARSPGSATCDTVPRDATHDDMLIFLKHQELDIVLVRLLGFYGTVTFTERHLIGSASLALLEAVNCTTVEAVHPVLLRVGPRASSGSSSTLEGRVEVEPLISSPMMPPGGTPEGMATETQSANVSHFKDPSWFAVEVQLMFPEHAAHADGVVVLPVTQLQVTVPPVVLRADDDFLFTMRTTAVRLGEEWASAVLDHRGRYAANSQDDLGSTRRAVITNSMTHSARCVYSFFVHVLRISPVEAEVTYTRCGHRQYNPFKDLSPIPEQLIPSVDGLPVSLKGVRLLEVELQSCDSLFVVAKSLLWPLYRTQLLLQSYKVFGSLDVLGNPRALLGNWSRGVWSLVTNSSDQSRWVRTREFFRTTTSSALHSVGVLARSIGNLSGAPPWEISSGGLRSGSSSVGNEDVMPVIPQPRGVLGEVIHEVGGGISDAVTKPILGARDKGAPGFFSGLAAGLVSLAGRPVFGFFRGISVTSEFYAQLLGGLGELTKHEARQLGLGRNYRLVSTSVNRTSVSENAGSVAHPVGGSTSTAPLELELSLSRESLPRAPTILSHRLFERCLSDIPRWRRGNESNLRLAVERVGLHSMALHAPYTVLCAFLSPSELRAAMPYVLTGVLMGTLMNSLTHNGAGVNFQANSHSNKHQGRVCGGSGTGEGRLTRAELERQCERALHIKASLGLHALHLYVTDEVFMRVCSLAEMEACWTEQEEQEIYSVVLAKTMSAAAKQLLLP</sequence>
<dbReference type="GO" id="GO:0045053">
    <property type="term" value="P:protein retention in Golgi apparatus"/>
    <property type="evidence" value="ECO:0007669"/>
    <property type="project" value="TreeGrafter"/>
</dbReference>
<feature type="compositionally biased region" description="Basic and acidic residues" evidence="1">
    <location>
        <begin position="864"/>
        <end position="876"/>
    </location>
</feature>
<name>A0A836I7R4_9TRYP</name>
<dbReference type="RefSeq" id="XP_067752343.1">
    <property type="nucleotide sequence ID" value="XM_067896186.1"/>
</dbReference>
<accession>A0A836I7R4</accession>
<feature type="region of interest" description="Disordered" evidence="1">
    <location>
        <begin position="864"/>
        <end position="892"/>
    </location>
</feature>
<dbReference type="EMBL" id="JAFJZO010000036">
    <property type="protein sequence ID" value="KAG5490015.1"/>
    <property type="molecule type" value="Genomic_DNA"/>
</dbReference>